<dbReference type="OrthoDB" id="9805815at2"/>
<organism evidence="5 6">
    <name type="scientific">Candidatus Aquarickettsia rohweri</name>
    <dbReference type="NCBI Taxonomy" id="2602574"/>
    <lineage>
        <taxon>Bacteria</taxon>
        <taxon>Pseudomonadati</taxon>
        <taxon>Pseudomonadota</taxon>
        <taxon>Alphaproteobacteria</taxon>
        <taxon>Rickettsiales</taxon>
        <taxon>Candidatus Midichloriaceae</taxon>
        <taxon>Candidatus Aquarickettsia</taxon>
    </lineage>
</organism>
<evidence type="ECO:0000313" key="5">
    <source>
        <dbReference type="EMBL" id="RST66949.1"/>
    </source>
</evidence>
<comment type="caution">
    <text evidence="5">The sequence shown here is derived from an EMBL/GenBank/DDBJ whole genome shotgun (WGS) entry which is preliminary data.</text>
</comment>
<gene>
    <name evidence="5" type="ORF">EIC27_03360</name>
</gene>
<dbReference type="RefSeq" id="WP_126044731.1">
    <property type="nucleotide sequence ID" value="NZ_RXFM01000038.1"/>
</dbReference>
<comment type="similarity">
    <text evidence="1">Belongs to the intradiol ring-cleavage dioxygenase family.</text>
</comment>
<dbReference type="Proteomes" id="UP000279470">
    <property type="component" value="Unassembled WGS sequence"/>
</dbReference>
<feature type="domain" description="Intradiol ring-cleavage dioxygenases" evidence="4">
    <location>
        <begin position="41"/>
        <end position="134"/>
    </location>
</feature>
<dbReference type="GO" id="GO:0008199">
    <property type="term" value="F:ferric iron binding"/>
    <property type="evidence" value="ECO:0007669"/>
    <property type="project" value="InterPro"/>
</dbReference>
<proteinExistence type="inferred from homology"/>
<reference evidence="6" key="1">
    <citation type="submission" date="2018-11" db="EMBL/GenBank/DDBJ databases">
        <title>Phylogenetic, genomic, and biogeographic characterization of a novel and ubiquitous marine invertebrate-associated Rickettsiales parasite, Candidatus Marinoinvertebrata rohwerii, gen. nov., sp. nov.</title>
        <authorList>
            <person name="Klinges J.G."/>
            <person name="Rosales S.M."/>
            <person name="Mcminds R."/>
            <person name="Shaver E.C."/>
            <person name="Shantz A."/>
            <person name="Peters E.C."/>
            <person name="Burkepile D.E."/>
            <person name="Silliman B.R."/>
            <person name="Vega Thurber R.L."/>
        </authorList>
    </citation>
    <scope>NUCLEOTIDE SEQUENCE [LARGE SCALE GENOMIC DNA]</scope>
    <source>
        <strain evidence="6">a_cerv_44</strain>
    </source>
</reference>
<dbReference type="Gene3D" id="2.60.130.10">
    <property type="entry name" value="Aromatic compound dioxygenase"/>
    <property type="match status" value="1"/>
</dbReference>
<dbReference type="Pfam" id="PF00775">
    <property type="entry name" value="Dioxygenase_C"/>
    <property type="match status" value="1"/>
</dbReference>
<evidence type="ECO:0000256" key="1">
    <source>
        <dbReference type="ARBA" id="ARBA00007825"/>
    </source>
</evidence>
<dbReference type="EMBL" id="RXFM01000038">
    <property type="protein sequence ID" value="RST66949.1"/>
    <property type="molecule type" value="Genomic_DNA"/>
</dbReference>
<protein>
    <recommendedName>
        <fullName evidence="4">Intradiol ring-cleavage dioxygenases domain-containing protein</fullName>
    </recommendedName>
</protein>
<keyword evidence="2" id="KW-0223">Dioxygenase</keyword>
<dbReference type="GO" id="GO:0016702">
    <property type="term" value="F:oxidoreductase activity, acting on single donors with incorporation of molecular oxygen, incorporation of two atoms of oxygen"/>
    <property type="evidence" value="ECO:0007669"/>
    <property type="project" value="InterPro"/>
</dbReference>
<dbReference type="PANTHER" id="PTHR33711">
    <property type="entry name" value="DIOXYGENASE, PUTATIVE (AFU_ORTHOLOGUE AFUA_2G02910)-RELATED"/>
    <property type="match status" value="1"/>
</dbReference>
<dbReference type="SUPFAM" id="SSF49482">
    <property type="entry name" value="Aromatic compound dioxygenase"/>
    <property type="match status" value="1"/>
</dbReference>
<dbReference type="InterPro" id="IPR000627">
    <property type="entry name" value="Intradiol_dOase_C"/>
</dbReference>
<evidence type="ECO:0000313" key="6">
    <source>
        <dbReference type="Proteomes" id="UP000279470"/>
    </source>
</evidence>
<evidence type="ECO:0000259" key="4">
    <source>
        <dbReference type="Pfam" id="PF00775"/>
    </source>
</evidence>
<keyword evidence="3" id="KW-0560">Oxidoreductase</keyword>
<sequence>MIKKFIVFTVIVAFILGESLAGETMSCPVTPELWSVGVLPQAKNSNDLTKNYNSFEVAKGKKIIIKGKVLDKDCVPISGAKVSIWQANSMGYYQFNYDKYSEHYDENFAGSGNIISNNLGEFEFITVYPGKVNSVNPNVIFKIEHQSFQPMETKMFFPENNNVKDIKILAPYLIKEQIPLITAKMNGKIDDKVIYYFTITLDQLNLYKEY</sequence>
<dbReference type="InterPro" id="IPR050770">
    <property type="entry name" value="Intradiol_RC_Dioxygenase"/>
</dbReference>
<evidence type="ECO:0000256" key="3">
    <source>
        <dbReference type="ARBA" id="ARBA00023002"/>
    </source>
</evidence>
<accession>A0A3R9ZHK3</accession>
<dbReference type="PANTHER" id="PTHR33711:SF10">
    <property type="entry name" value="INTRADIOL RING-CLEAVAGE DIOXYGENASES DOMAIN-CONTAINING PROTEIN"/>
    <property type="match status" value="1"/>
</dbReference>
<name>A0A3R9ZHK3_9RICK</name>
<dbReference type="InterPro" id="IPR015889">
    <property type="entry name" value="Intradiol_dOase_core"/>
</dbReference>
<dbReference type="AlphaFoldDB" id="A0A3R9ZHK3"/>
<keyword evidence="6" id="KW-1185">Reference proteome</keyword>
<evidence type="ECO:0000256" key="2">
    <source>
        <dbReference type="ARBA" id="ARBA00022964"/>
    </source>
</evidence>